<evidence type="ECO:0000313" key="2">
    <source>
        <dbReference type="EMBL" id="KAF0908162.1"/>
    </source>
</evidence>
<accession>A0A6G1D777</accession>
<gene>
    <name evidence="2" type="ORF">E2562_022962</name>
</gene>
<sequence length="119" mass="12491">MEATTRHAAPTSGRPDAVGWTSSGARRIKKAWCFLVADKARRKMELPLRCFHSAKVAAGDGQDGRAAVPAGKVIGWPAKGGAGVARGVRVVVRGLVDKAGKAFGQSIPAARFGHLAYIR</sequence>
<keyword evidence="3" id="KW-1185">Reference proteome</keyword>
<name>A0A6G1D777_9ORYZ</name>
<proteinExistence type="predicted"/>
<dbReference type="Proteomes" id="UP000479710">
    <property type="component" value="Unassembled WGS sequence"/>
</dbReference>
<dbReference type="EMBL" id="SPHZ02000007">
    <property type="protein sequence ID" value="KAF0908162.1"/>
    <property type="molecule type" value="Genomic_DNA"/>
</dbReference>
<comment type="caution">
    <text evidence="2">The sequence shown here is derived from an EMBL/GenBank/DDBJ whole genome shotgun (WGS) entry which is preliminary data.</text>
</comment>
<organism evidence="2 3">
    <name type="scientific">Oryza meyeriana var. granulata</name>
    <dbReference type="NCBI Taxonomy" id="110450"/>
    <lineage>
        <taxon>Eukaryota</taxon>
        <taxon>Viridiplantae</taxon>
        <taxon>Streptophyta</taxon>
        <taxon>Embryophyta</taxon>
        <taxon>Tracheophyta</taxon>
        <taxon>Spermatophyta</taxon>
        <taxon>Magnoliopsida</taxon>
        <taxon>Liliopsida</taxon>
        <taxon>Poales</taxon>
        <taxon>Poaceae</taxon>
        <taxon>BOP clade</taxon>
        <taxon>Oryzoideae</taxon>
        <taxon>Oryzeae</taxon>
        <taxon>Oryzinae</taxon>
        <taxon>Oryza</taxon>
        <taxon>Oryza meyeriana</taxon>
    </lineage>
</organism>
<feature type="region of interest" description="Disordered" evidence="1">
    <location>
        <begin position="1"/>
        <end position="22"/>
    </location>
</feature>
<evidence type="ECO:0000256" key="1">
    <source>
        <dbReference type="SAM" id="MobiDB-lite"/>
    </source>
</evidence>
<evidence type="ECO:0000313" key="3">
    <source>
        <dbReference type="Proteomes" id="UP000479710"/>
    </source>
</evidence>
<protein>
    <submittedName>
        <fullName evidence="2">Uncharacterized protein</fullName>
    </submittedName>
</protein>
<dbReference type="AlphaFoldDB" id="A0A6G1D777"/>
<dbReference type="OrthoDB" id="689923at2759"/>
<reference evidence="2 3" key="1">
    <citation type="submission" date="2019-11" db="EMBL/GenBank/DDBJ databases">
        <title>Whole genome sequence of Oryza granulata.</title>
        <authorList>
            <person name="Li W."/>
        </authorList>
    </citation>
    <scope>NUCLEOTIDE SEQUENCE [LARGE SCALE GENOMIC DNA]</scope>
    <source>
        <strain evidence="3">cv. Menghai</strain>
        <tissue evidence="2">Leaf</tissue>
    </source>
</reference>